<accession>A0A8B8A231</accession>
<dbReference type="Pfam" id="PF00530">
    <property type="entry name" value="SRCR"/>
    <property type="match status" value="2"/>
</dbReference>
<evidence type="ECO:0000256" key="4">
    <source>
        <dbReference type="ARBA" id="ARBA00023170"/>
    </source>
</evidence>
<dbReference type="PROSITE" id="PS50287">
    <property type="entry name" value="SRCR_2"/>
    <property type="match status" value="3"/>
</dbReference>
<dbReference type="InterPro" id="IPR036772">
    <property type="entry name" value="SRCR-like_dom_sf"/>
</dbReference>
<evidence type="ECO:0000313" key="8">
    <source>
        <dbReference type="Proteomes" id="UP000694845"/>
    </source>
</evidence>
<dbReference type="Gene3D" id="3.10.250.10">
    <property type="entry name" value="SRCR-like domain"/>
    <property type="match status" value="3"/>
</dbReference>
<name>A0A8B8A231_ACAPL</name>
<protein>
    <submittedName>
        <fullName evidence="9">Scavenger receptor cysteine-rich type 1 protein M130-like</fullName>
    </submittedName>
</protein>
<dbReference type="InterPro" id="IPR001190">
    <property type="entry name" value="SRCR"/>
</dbReference>
<sequence>MDDVECVGDEKTVFECRHNRIHNCLHSEDAGVQCENGFPGELRLVAGNTHNRGRLEIFFDGEWGTICGNSWGLNESQVACWQMGFPGAIRAIQRKPYGNATGPIHLGSVRCTGLEESLDSCQHAGIGVHNCSHGQDIGIDCKSARLVDGLSSSEGRVEVYNGNAWGTICLDDWDLLDASVICRQFGFEQAVQAAEFTVPVDGQEILMTDLECVGNETTVFECQHTGPEDVRCRHQNVAGVKC</sequence>
<dbReference type="PANTHER" id="PTHR48071:SF18">
    <property type="entry name" value="DELETED IN MALIGNANT BRAIN TUMORS 1 PROTEIN-RELATED"/>
    <property type="match status" value="1"/>
</dbReference>
<feature type="non-terminal residue" evidence="9">
    <location>
        <position position="242"/>
    </location>
</feature>
<feature type="domain" description="SRCR" evidence="7">
    <location>
        <begin position="42"/>
        <end position="142"/>
    </location>
</feature>
<keyword evidence="3 6" id="KW-1015">Disulfide bond</keyword>
<dbReference type="OrthoDB" id="6286334at2759"/>
<evidence type="ECO:0000256" key="2">
    <source>
        <dbReference type="ARBA" id="ARBA00022737"/>
    </source>
</evidence>
<feature type="disulfide bond" evidence="6">
    <location>
        <begin position="80"/>
        <end position="141"/>
    </location>
</feature>
<evidence type="ECO:0000256" key="5">
    <source>
        <dbReference type="ARBA" id="ARBA00023180"/>
    </source>
</evidence>
<dbReference type="Proteomes" id="UP000694845">
    <property type="component" value="Unplaced"/>
</dbReference>
<feature type="disulfide bond" evidence="6">
    <location>
        <begin position="111"/>
        <end position="121"/>
    </location>
</feature>
<dbReference type="SUPFAM" id="SSF56487">
    <property type="entry name" value="SRCR-like"/>
    <property type="match status" value="3"/>
</dbReference>
<evidence type="ECO:0000259" key="7">
    <source>
        <dbReference type="PROSITE" id="PS50287"/>
    </source>
</evidence>
<feature type="domain" description="SRCR" evidence="7">
    <location>
        <begin position="1"/>
        <end position="35"/>
    </location>
</feature>
<evidence type="ECO:0000256" key="3">
    <source>
        <dbReference type="ARBA" id="ARBA00023157"/>
    </source>
</evidence>
<organism evidence="8 9">
    <name type="scientific">Acanthaster planci</name>
    <name type="common">Crown-of-thorns starfish</name>
    <dbReference type="NCBI Taxonomy" id="133434"/>
    <lineage>
        <taxon>Eukaryota</taxon>
        <taxon>Metazoa</taxon>
        <taxon>Echinodermata</taxon>
        <taxon>Eleutherozoa</taxon>
        <taxon>Asterozoa</taxon>
        <taxon>Asteroidea</taxon>
        <taxon>Valvatacea</taxon>
        <taxon>Valvatida</taxon>
        <taxon>Acanthasteridae</taxon>
        <taxon>Acanthaster</taxon>
    </lineage>
</organism>
<feature type="disulfide bond" evidence="6">
    <location>
        <begin position="67"/>
        <end position="131"/>
    </location>
</feature>
<dbReference type="SMART" id="SM00202">
    <property type="entry name" value="SR"/>
    <property type="match status" value="2"/>
</dbReference>
<keyword evidence="1" id="KW-0732">Signal</keyword>
<dbReference type="RefSeq" id="XP_022111744.1">
    <property type="nucleotide sequence ID" value="XM_022256052.1"/>
</dbReference>
<dbReference type="PRINTS" id="PR00258">
    <property type="entry name" value="SPERACTRCPTR"/>
</dbReference>
<feature type="domain" description="SRCR" evidence="7">
    <location>
        <begin position="144"/>
        <end position="242"/>
    </location>
</feature>
<keyword evidence="2" id="KW-0677">Repeat</keyword>
<dbReference type="GeneID" id="110990991"/>
<dbReference type="KEGG" id="aplc:110990991"/>
<evidence type="ECO:0000256" key="6">
    <source>
        <dbReference type="PROSITE-ProRule" id="PRU00196"/>
    </source>
</evidence>
<feature type="disulfide bond" evidence="6">
    <location>
        <begin position="212"/>
        <end position="222"/>
    </location>
</feature>
<keyword evidence="4" id="KW-0675">Receptor</keyword>
<keyword evidence="8" id="KW-1185">Reference proteome</keyword>
<feature type="disulfide bond" evidence="6">
    <location>
        <begin position="6"/>
        <end position="16"/>
    </location>
</feature>
<dbReference type="PROSITE" id="PS00420">
    <property type="entry name" value="SRCR_1"/>
    <property type="match status" value="2"/>
</dbReference>
<dbReference type="AlphaFoldDB" id="A0A8B8A231"/>
<keyword evidence="5" id="KW-0325">Glycoprotein</keyword>
<evidence type="ECO:0000313" key="9">
    <source>
        <dbReference type="RefSeq" id="XP_022111744.1"/>
    </source>
</evidence>
<dbReference type="FunFam" id="3.10.250.10:FF:000007">
    <property type="entry name" value="Soluble scavenger receptor cysteine-rich domain-containing protein SSC5D"/>
    <property type="match status" value="2"/>
</dbReference>
<comment type="caution">
    <text evidence="6">Lacks conserved residue(s) required for the propagation of feature annotation.</text>
</comment>
<proteinExistence type="predicted"/>
<dbReference type="GO" id="GO:0016020">
    <property type="term" value="C:membrane"/>
    <property type="evidence" value="ECO:0007669"/>
    <property type="project" value="InterPro"/>
</dbReference>
<gene>
    <name evidence="9" type="primary">LOC110990991</name>
</gene>
<dbReference type="OMA" id="SYANESR"/>
<reference evidence="9" key="1">
    <citation type="submission" date="2025-08" db="UniProtKB">
        <authorList>
            <consortium name="RefSeq"/>
        </authorList>
    </citation>
    <scope>IDENTIFICATION</scope>
</reference>
<dbReference type="PANTHER" id="PTHR48071">
    <property type="entry name" value="SRCR DOMAIN-CONTAINING PROTEIN"/>
    <property type="match status" value="1"/>
</dbReference>
<evidence type="ECO:0000256" key="1">
    <source>
        <dbReference type="ARBA" id="ARBA00022729"/>
    </source>
</evidence>